<dbReference type="PANTHER" id="PTHR43289:SF6">
    <property type="entry name" value="SERINE_THREONINE-PROTEIN KINASE NEKL-3"/>
    <property type="match status" value="1"/>
</dbReference>
<evidence type="ECO:0000313" key="7">
    <source>
        <dbReference type="EMBL" id="TFI60201.1"/>
    </source>
</evidence>
<evidence type="ECO:0000256" key="5">
    <source>
        <dbReference type="SAM" id="MobiDB-lite"/>
    </source>
</evidence>
<name>A0A4Y8ZVZ7_9SPHN</name>
<keyword evidence="1" id="KW-0808">Transferase</keyword>
<evidence type="ECO:0000256" key="1">
    <source>
        <dbReference type="ARBA" id="ARBA00022679"/>
    </source>
</evidence>
<keyword evidence="8" id="KW-1185">Reference proteome</keyword>
<feature type="compositionally biased region" description="Basic residues" evidence="5">
    <location>
        <begin position="77"/>
        <end position="91"/>
    </location>
</feature>
<reference evidence="7 8" key="1">
    <citation type="submission" date="2019-03" db="EMBL/GenBank/DDBJ databases">
        <title>Genome sequence of Sphingomonas sp. 17J27-24.</title>
        <authorList>
            <person name="Kim M."/>
            <person name="Maeng S."/>
            <person name="Sathiyaraj S."/>
        </authorList>
    </citation>
    <scope>NUCLEOTIDE SEQUENCE [LARGE SCALE GENOMIC DNA]</scope>
    <source>
        <strain evidence="7 8">17J27-24</strain>
    </source>
</reference>
<protein>
    <recommendedName>
        <fullName evidence="6">Protein kinase domain-containing protein</fullName>
    </recommendedName>
</protein>
<proteinExistence type="predicted"/>
<dbReference type="GO" id="GO:0005524">
    <property type="term" value="F:ATP binding"/>
    <property type="evidence" value="ECO:0007669"/>
    <property type="project" value="UniProtKB-KW"/>
</dbReference>
<dbReference type="EMBL" id="SPDV01000001">
    <property type="protein sequence ID" value="TFI60201.1"/>
    <property type="molecule type" value="Genomic_DNA"/>
</dbReference>
<dbReference type="SMART" id="SM00220">
    <property type="entry name" value="S_TKc"/>
    <property type="match status" value="1"/>
</dbReference>
<gene>
    <name evidence="7" type="ORF">E2493_00350</name>
</gene>
<dbReference type="Gene3D" id="3.30.200.20">
    <property type="entry name" value="Phosphorylase Kinase, domain 1"/>
    <property type="match status" value="1"/>
</dbReference>
<keyword evidence="2" id="KW-0547">Nucleotide-binding</keyword>
<dbReference type="Gene3D" id="1.10.510.10">
    <property type="entry name" value="Transferase(Phosphotransferase) domain 1"/>
    <property type="match status" value="1"/>
</dbReference>
<dbReference type="GO" id="GO:0004674">
    <property type="term" value="F:protein serine/threonine kinase activity"/>
    <property type="evidence" value="ECO:0007669"/>
    <property type="project" value="TreeGrafter"/>
</dbReference>
<dbReference type="Proteomes" id="UP000298213">
    <property type="component" value="Unassembled WGS sequence"/>
</dbReference>
<dbReference type="Pfam" id="PF00069">
    <property type="entry name" value="Pkinase"/>
    <property type="match status" value="1"/>
</dbReference>
<dbReference type="InterPro" id="IPR000719">
    <property type="entry name" value="Prot_kinase_dom"/>
</dbReference>
<dbReference type="PANTHER" id="PTHR43289">
    <property type="entry name" value="MITOGEN-ACTIVATED PROTEIN KINASE KINASE KINASE 20-RELATED"/>
    <property type="match status" value="1"/>
</dbReference>
<feature type="compositionally biased region" description="Low complexity" evidence="5">
    <location>
        <begin position="34"/>
        <end position="43"/>
    </location>
</feature>
<feature type="domain" description="Protein kinase" evidence="6">
    <location>
        <begin position="314"/>
        <end position="573"/>
    </location>
</feature>
<organism evidence="7 8">
    <name type="scientific">Sphingomonas parva</name>
    <dbReference type="NCBI Taxonomy" id="2555898"/>
    <lineage>
        <taxon>Bacteria</taxon>
        <taxon>Pseudomonadati</taxon>
        <taxon>Pseudomonadota</taxon>
        <taxon>Alphaproteobacteria</taxon>
        <taxon>Sphingomonadales</taxon>
        <taxon>Sphingomonadaceae</taxon>
        <taxon>Sphingomonas</taxon>
    </lineage>
</organism>
<dbReference type="SUPFAM" id="SSF56112">
    <property type="entry name" value="Protein kinase-like (PK-like)"/>
    <property type="match status" value="1"/>
</dbReference>
<evidence type="ECO:0000259" key="6">
    <source>
        <dbReference type="PROSITE" id="PS50011"/>
    </source>
</evidence>
<dbReference type="AlphaFoldDB" id="A0A4Y8ZVZ7"/>
<keyword evidence="4" id="KW-0067">ATP-binding</keyword>
<feature type="region of interest" description="Disordered" evidence="5">
    <location>
        <begin position="124"/>
        <end position="169"/>
    </location>
</feature>
<evidence type="ECO:0000256" key="4">
    <source>
        <dbReference type="ARBA" id="ARBA00022840"/>
    </source>
</evidence>
<accession>A0A4Y8ZVZ7</accession>
<sequence length="851" mass="89467">MPGGGVRGDELPRLVLLRARRCAARRGDVQALRQPAAAGASGSVPGGGGGVRGRRRALVQGGQGPGRPAAAGQDRRLFRRPRPSPRGRPHPGRVAERLPGPGHALYGRPRRRWTAVVGRRSCRRRGRRQLAKLDHAPARGRADAGGAGGPRQRCASRHRAGRSRSGALGAGRGLAAMNAPSQLSGAADVTETLFLLPRDVKCLKVAELTARLRDRIGPVAPGQTVITRPGFRLIPRLVPEPLAALVEEFRQPSLITDAILRFGREHGEDPAVILEQAFDALATLIQGRILVPAESAAADSIAPSLGAGQAFACYEIDFLVRAQDDSEIYKARDAAGEAVALKIGRADRPEMRAVLQYEARVLESLGGEVSPRFHGCGMDGGRPYVAMEYCEGTSIATAAQQARAAGDRDALHHLVGSLFVAYARLHGAGVLHGDVHTGNCMVREDKSIVILDFGAAIRIGEGAAASRGGIPHFHDPDMAGAMLRGRMPPPATPASEQYALCVLAYLLLTGLHPMQSIAVQDELLRQIVRRPPLPFAARGVAAWPKAEAVLARGLAKRSERRFASVAALAAAWRAISLPKAADPRPALDAALAPLRDTAASALPPLDRAWLALRAALALGDGELLAAAEMWIGKAEGGWAAQAVAAQIARAQSDHRAEQRAIAAFIAAAGAVRAGERRPATLAAAEVLDGIGGRPVDASALVTWATVQVARNEVGVADANATIGLRAALALGRARALPYPEDLGRRLGRAAADGRGDPWLWADAHFALGTARFRRLALAAPRPETRTGAAFAALRLHQLTGSPRWIAAARGALLAPAEGADLFDALLAVELKAPERAVLPAFLLPRVLGGSA</sequence>
<keyword evidence="3" id="KW-0418">Kinase</keyword>
<dbReference type="OrthoDB" id="9801841at2"/>
<dbReference type="InterPro" id="IPR011009">
    <property type="entry name" value="Kinase-like_dom_sf"/>
</dbReference>
<evidence type="ECO:0000256" key="3">
    <source>
        <dbReference type="ARBA" id="ARBA00022777"/>
    </source>
</evidence>
<feature type="compositionally biased region" description="Basic and acidic residues" evidence="5">
    <location>
        <begin position="131"/>
        <end position="142"/>
    </location>
</feature>
<comment type="caution">
    <text evidence="7">The sequence shown here is derived from an EMBL/GenBank/DDBJ whole genome shotgun (WGS) entry which is preliminary data.</text>
</comment>
<evidence type="ECO:0000256" key="2">
    <source>
        <dbReference type="ARBA" id="ARBA00022741"/>
    </source>
</evidence>
<dbReference type="PROSITE" id="PS50011">
    <property type="entry name" value="PROTEIN_KINASE_DOM"/>
    <property type="match status" value="1"/>
</dbReference>
<evidence type="ECO:0000313" key="8">
    <source>
        <dbReference type="Proteomes" id="UP000298213"/>
    </source>
</evidence>
<feature type="region of interest" description="Disordered" evidence="5">
    <location>
        <begin position="25"/>
        <end position="109"/>
    </location>
</feature>